<evidence type="ECO:0000256" key="1">
    <source>
        <dbReference type="SAM" id="MobiDB-lite"/>
    </source>
</evidence>
<dbReference type="Gene3D" id="1.25.40.10">
    <property type="entry name" value="Tetratricopeptide repeat domain"/>
    <property type="match status" value="1"/>
</dbReference>
<feature type="transmembrane region" description="Helical" evidence="2">
    <location>
        <begin position="383"/>
        <end position="403"/>
    </location>
</feature>
<proteinExistence type="predicted"/>
<feature type="transmembrane region" description="Helical" evidence="2">
    <location>
        <begin position="318"/>
        <end position="338"/>
    </location>
</feature>
<dbReference type="SUPFAM" id="SSF48452">
    <property type="entry name" value="TPR-like"/>
    <property type="match status" value="1"/>
</dbReference>
<gene>
    <name evidence="3" type="ORF">I542_2508</name>
</gene>
<comment type="caution">
    <text evidence="3">The sequence shown here is derived from an EMBL/GenBank/DDBJ whole genome shotgun (WGS) entry which is preliminary data.</text>
</comment>
<sequence length="659" mass="71871">MLSRGSGCGSRDSARTPGGCQRTGSIDGLAIGRVWAYRPLSNVRTPQIAAALDLIASLYYLPALGEIPVNHVQSGFLWFRVVAEAEQLFLGINMSRCFSTSARAADAKRYVEEALAADPDNTALRILLVRCLIAADQERVALPVVDRLVAESPEWDYLYRLRAIVLTGLGKSAEATRAARRAVALGAEDAWNYYQLAVVLNNAAGRALSGSETKAKKQEAARKAAERAVALQPEEPAFHRIIGFLYTEPEYRDIRERAWRKTLELDPEDTTAMTELARDEAMRSLRSSGLRTMRRALQIDPQRAPNVRLVVATALHRALLLPLVLTVPSGSTTIILAVDWLPETWWSRALPVGFSAASLLLLTEALLRVRSSLRAMFARTVKLVGWFVGWIVVASALPILWLVTRHPAVMVGVALVLIPGVGLVAGLAWIGIKWVLKLCQGSLSDKPGPRWDAYLDNQLGSMGNPPRKSQTPQQRKIRSRIWMIFIVGFVLVRAVACVASGAHHNPLPATNNSHVSAGDYARQLQIGRCAQATGDRVWSPITITDCADPRAVFRVATLSTPTCPNAAYYQYLSGGSAFSTPCLAKNLREAMCYQWPGYGSGRTLDLSAKNVPCGDPRAHLKVEKRVDGQGPLVCPPSQTMETFPVPAPGVAYCLSDPNP</sequence>
<feature type="transmembrane region" description="Helical" evidence="2">
    <location>
        <begin position="344"/>
        <end position="362"/>
    </location>
</feature>
<organism evidence="3 4">
    <name type="scientific">Mycobacteroides abscessus 1948</name>
    <dbReference type="NCBI Taxonomy" id="1299323"/>
    <lineage>
        <taxon>Bacteria</taxon>
        <taxon>Bacillati</taxon>
        <taxon>Actinomycetota</taxon>
        <taxon>Actinomycetes</taxon>
        <taxon>Mycobacteriales</taxon>
        <taxon>Mycobacteriaceae</taxon>
        <taxon>Mycobacteroides</taxon>
        <taxon>Mycobacteroides abscessus</taxon>
    </lineage>
</organism>
<name>A0A829QHZ9_9MYCO</name>
<evidence type="ECO:0000313" key="3">
    <source>
        <dbReference type="EMBL" id="EUA62361.1"/>
    </source>
</evidence>
<dbReference type="AlphaFoldDB" id="A0A829QHZ9"/>
<reference evidence="3 4" key="1">
    <citation type="submission" date="2013-12" db="EMBL/GenBank/DDBJ databases">
        <authorList>
            <person name="Zelazny A."/>
            <person name="Olivier K."/>
            <person name="Holland S."/>
            <person name="Lenaerts A."/>
            <person name="Ordway D."/>
            <person name="DeGroote M.A."/>
            <person name="Parker T."/>
            <person name="Sizemore C."/>
            <person name="Tallon L.J."/>
            <person name="Sadzewicz L.K."/>
            <person name="Sengamalay N."/>
            <person name="Fraser C.M."/>
            <person name="Hine E."/>
            <person name="Shefchek K.A."/>
            <person name="Das S.P."/>
            <person name="Tettelin H."/>
        </authorList>
    </citation>
    <scope>NUCLEOTIDE SEQUENCE [LARGE SCALE GENOMIC DNA]</scope>
    <source>
        <strain evidence="3 4">1948</strain>
    </source>
</reference>
<feature type="transmembrane region" description="Helical" evidence="2">
    <location>
        <begin position="481"/>
        <end position="502"/>
    </location>
</feature>
<feature type="transmembrane region" description="Helical" evidence="2">
    <location>
        <begin position="409"/>
        <end position="436"/>
    </location>
</feature>
<keyword evidence="2" id="KW-1133">Transmembrane helix</keyword>
<dbReference type="Pfam" id="PF14559">
    <property type="entry name" value="TPR_19"/>
    <property type="match status" value="1"/>
</dbReference>
<protein>
    <submittedName>
        <fullName evidence="3">Tetratricopeptide repeat family protein</fullName>
    </submittedName>
</protein>
<dbReference type="EMBL" id="JAOH01000002">
    <property type="protein sequence ID" value="EUA62361.1"/>
    <property type="molecule type" value="Genomic_DNA"/>
</dbReference>
<feature type="region of interest" description="Disordered" evidence="1">
    <location>
        <begin position="1"/>
        <end position="20"/>
    </location>
</feature>
<accession>A0A829QHZ9</accession>
<dbReference type="InterPro" id="IPR011990">
    <property type="entry name" value="TPR-like_helical_dom_sf"/>
</dbReference>
<evidence type="ECO:0000313" key="4">
    <source>
        <dbReference type="Proteomes" id="UP000021210"/>
    </source>
</evidence>
<keyword evidence="2" id="KW-0472">Membrane</keyword>
<dbReference type="Proteomes" id="UP000021210">
    <property type="component" value="Unassembled WGS sequence"/>
</dbReference>
<evidence type="ECO:0000256" key="2">
    <source>
        <dbReference type="SAM" id="Phobius"/>
    </source>
</evidence>
<keyword evidence="2" id="KW-0812">Transmembrane</keyword>